<evidence type="ECO:0000313" key="7">
    <source>
        <dbReference type="EMBL" id="TFB81506.1"/>
    </source>
</evidence>
<keyword evidence="2" id="KW-1003">Cell membrane</keyword>
<keyword evidence="3 6" id="KW-0812">Transmembrane</keyword>
<organism evidence="7 8">
    <name type="scientific">Cryobacterium levicorallinum</name>
    <dbReference type="NCBI Taxonomy" id="995038"/>
    <lineage>
        <taxon>Bacteria</taxon>
        <taxon>Bacillati</taxon>
        <taxon>Actinomycetota</taxon>
        <taxon>Actinomycetes</taxon>
        <taxon>Micrococcales</taxon>
        <taxon>Microbacteriaceae</taxon>
        <taxon>Cryobacterium</taxon>
    </lineage>
</organism>
<feature type="transmembrane region" description="Helical" evidence="6">
    <location>
        <begin position="90"/>
        <end position="110"/>
    </location>
</feature>
<keyword evidence="5 6" id="KW-0472">Membrane</keyword>
<comment type="subcellular location">
    <subcellularLocation>
        <location evidence="1">Cell membrane</location>
        <topology evidence="1">Multi-pass membrane protein</topology>
    </subcellularLocation>
</comment>
<feature type="transmembrane region" description="Helical" evidence="6">
    <location>
        <begin position="218"/>
        <end position="237"/>
    </location>
</feature>
<proteinExistence type="predicted"/>
<feature type="transmembrane region" description="Helical" evidence="6">
    <location>
        <begin position="45"/>
        <end position="69"/>
    </location>
</feature>
<evidence type="ECO:0000256" key="4">
    <source>
        <dbReference type="ARBA" id="ARBA00022989"/>
    </source>
</evidence>
<feature type="transmembrane region" description="Helical" evidence="6">
    <location>
        <begin position="326"/>
        <end position="349"/>
    </location>
</feature>
<evidence type="ECO:0000313" key="8">
    <source>
        <dbReference type="Proteomes" id="UP000297963"/>
    </source>
</evidence>
<dbReference type="PANTHER" id="PTHR30250">
    <property type="entry name" value="PST FAMILY PREDICTED COLANIC ACID TRANSPORTER"/>
    <property type="match status" value="1"/>
</dbReference>
<dbReference type="RefSeq" id="WP_134495659.1">
    <property type="nucleotide sequence ID" value="NZ_BKAC01000026.1"/>
</dbReference>
<feature type="transmembrane region" description="Helical" evidence="6">
    <location>
        <begin position="147"/>
        <end position="166"/>
    </location>
</feature>
<evidence type="ECO:0000256" key="5">
    <source>
        <dbReference type="ARBA" id="ARBA00023136"/>
    </source>
</evidence>
<dbReference type="Pfam" id="PF01943">
    <property type="entry name" value="Polysacc_synt"/>
    <property type="match status" value="1"/>
</dbReference>
<dbReference type="GO" id="GO:0005886">
    <property type="term" value="C:plasma membrane"/>
    <property type="evidence" value="ECO:0007669"/>
    <property type="project" value="UniProtKB-SubCell"/>
</dbReference>
<feature type="transmembrane region" description="Helical" evidence="6">
    <location>
        <begin position="285"/>
        <end position="306"/>
    </location>
</feature>
<feature type="transmembrane region" description="Helical" evidence="6">
    <location>
        <begin position="172"/>
        <end position="189"/>
    </location>
</feature>
<dbReference type="AlphaFoldDB" id="A0A4R8VG20"/>
<dbReference type="InterPro" id="IPR002797">
    <property type="entry name" value="Polysacc_synth"/>
</dbReference>
<gene>
    <name evidence="7" type="ORF">E3O11_16535</name>
</gene>
<dbReference type="PANTHER" id="PTHR30250:SF11">
    <property type="entry name" value="O-ANTIGEN TRANSPORTER-RELATED"/>
    <property type="match status" value="1"/>
</dbReference>
<keyword evidence="4 6" id="KW-1133">Transmembrane helix</keyword>
<protein>
    <recommendedName>
        <fullName evidence="9">Membrane protein involved in the export of O-antigen and teichoic acid</fullName>
    </recommendedName>
</protein>
<name>A0A4R8VG20_9MICO</name>
<evidence type="ECO:0000256" key="2">
    <source>
        <dbReference type="ARBA" id="ARBA00022475"/>
    </source>
</evidence>
<sequence>MNRSALASQAAVSTVGVLVLGLSRFGYSVLIGRFMGPGDLAHVSAWLALALILSLLWPTGAGNAASHFLAHARSLGHTPVHSMRLILRTFWISCVVMLAIGIPISILALGAGLADVVMIAALIVSYSGYILARGIEVGLGRIERAAIWDVVAALATMTLLAVVLWAGLSWALLWPITIGYAIFGIQTWLRAQHGHEGLRQESIVEPTSILKLTSWNSLGLLASNGLIQFAMVYVFIVESPVKAGLFAAAMSLATPASMLSQAVTQVLIPRFSEWLATDPAGTRRRYVLVLAGMAAGLAAVFGAVALASPLIVNVVFGSQYDGASTIMSMLLAGIFAFSIGLVATAYLLTSNRVVSATVFSITGLAVGLGTMIVVTPLWTGTIAASIGVTVGYTVTALGVVVVSLLPQRMPTLRATTYDPIG</sequence>
<dbReference type="EMBL" id="SOFE01000030">
    <property type="protein sequence ID" value="TFB81506.1"/>
    <property type="molecule type" value="Genomic_DNA"/>
</dbReference>
<comment type="caution">
    <text evidence="7">The sequence shown here is derived from an EMBL/GenBank/DDBJ whole genome shotgun (WGS) entry which is preliminary data.</text>
</comment>
<feature type="transmembrane region" description="Helical" evidence="6">
    <location>
        <begin position="384"/>
        <end position="405"/>
    </location>
</feature>
<evidence type="ECO:0000256" key="3">
    <source>
        <dbReference type="ARBA" id="ARBA00022692"/>
    </source>
</evidence>
<feature type="transmembrane region" description="Helical" evidence="6">
    <location>
        <begin position="356"/>
        <end position="378"/>
    </location>
</feature>
<feature type="transmembrane region" description="Helical" evidence="6">
    <location>
        <begin position="243"/>
        <end position="264"/>
    </location>
</feature>
<feature type="transmembrane region" description="Helical" evidence="6">
    <location>
        <begin position="116"/>
        <end position="135"/>
    </location>
</feature>
<evidence type="ECO:0000256" key="1">
    <source>
        <dbReference type="ARBA" id="ARBA00004651"/>
    </source>
</evidence>
<dbReference type="InterPro" id="IPR050833">
    <property type="entry name" value="Poly_Biosynth_Transport"/>
</dbReference>
<evidence type="ECO:0008006" key="9">
    <source>
        <dbReference type="Google" id="ProtNLM"/>
    </source>
</evidence>
<reference evidence="7 8" key="1">
    <citation type="submission" date="2019-03" db="EMBL/GenBank/DDBJ databases">
        <title>Genomics of glacier-inhabiting Cryobacterium strains.</title>
        <authorList>
            <person name="Liu Q."/>
            <person name="Xin Y.-H."/>
        </authorList>
    </citation>
    <scope>NUCLEOTIDE SEQUENCE [LARGE SCALE GENOMIC DNA]</scope>
    <source>
        <strain evidence="7 8">Hh34</strain>
    </source>
</reference>
<evidence type="ECO:0000256" key="6">
    <source>
        <dbReference type="SAM" id="Phobius"/>
    </source>
</evidence>
<dbReference type="Proteomes" id="UP000297963">
    <property type="component" value="Unassembled WGS sequence"/>
</dbReference>
<accession>A0A4R8VG20</accession>